<comment type="cofactor">
    <cofactor evidence="1">
        <name>heme b</name>
        <dbReference type="ChEBI" id="CHEBI:60344"/>
    </cofactor>
</comment>
<dbReference type="GO" id="GO:0020037">
    <property type="term" value="F:heme binding"/>
    <property type="evidence" value="ECO:0007669"/>
    <property type="project" value="InterPro"/>
</dbReference>
<evidence type="ECO:0000256" key="7">
    <source>
        <dbReference type="ARBA" id="ARBA00025737"/>
    </source>
</evidence>
<organism evidence="9 10">
    <name type="scientific">Cytophaga hutchinsonii (strain ATCC 33406 / DSM 1761 / CIP 103989 / NBRC 15051 / NCIMB 9469 / D465)</name>
    <dbReference type="NCBI Taxonomy" id="269798"/>
    <lineage>
        <taxon>Bacteria</taxon>
        <taxon>Pseudomonadati</taxon>
        <taxon>Bacteroidota</taxon>
        <taxon>Cytophagia</taxon>
        <taxon>Cytophagales</taxon>
        <taxon>Cytophagaceae</taxon>
        <taxon>Cytophaga</taxon>
    </lineage>
</organism>
<dbReference type="OrthoDB" id="9781066at2"/>
<dbReference type="RefSeq" id="WP_011585628.1">
    <property type="nucleotide sequence ID" value="NC_008255.1"/>
</dbReference>
<feature type="domain" description="DyP dimeric alpha+beta barrel" evidence="8">
    <location>
        <begin position="9"/>
        <end position="151"/>
    </location>
</feature>
<evidence type="ECO:0000256" key="2">
    <source>
        <dbReference type="ARBA" id="ARBA00022559"/>
    </source>
</evidence>
<dbReference type="Pfam" id="PF21105">
    <property type="entry name" value="DyP_N"/>
    <property type="match status" value="1"/>
</dbReference>
<keyword evidence="5" id="KW-0560">Oxidoreductase</keyword>
<dbReference type="InterPro" id="IPR011008">
    <property type="entry name" value="Dimeric_a/b-barrel"/>
</dbReference>
<dbReference type="InterPro" id="IPR006314">
    <property type="entry name" value="Dyp_peroxidase"/>
</dbReference>
<dbReference type="PANTHER" id="PTHR30521">
    <property type="entry name" value="DEFERROCHELATASE/PEROXIDASE"/>
    <property type="match status" value="1"/>
</dbReference>
<keyword evidence="6" id="KW-0408">Iron</keyword>
<evidence type="ECO:0000256" key="6">
    <source>
        <dbReference type="ARBA" id="ARBA00023004"/>
    </source>
</evidence>
<evidence type="ECO:0000259" key="8">
    <source>
        <dbReference type="Pfam" id="PF21105"/>
    </source>
</evidence>
<evidence type="ECO:0000256" key="1">
    <source>
        <dbReference type="ARBA" id="ARBA00001970"/>
    </source>
</evidence>
<keyword evidence="3" id="KW-0349">Heme</keyword>
<accession>A0A6N4SST8</accession>
<evidence type="ECO:0000256" key="3">
    <source>
        <dbReference type="ARBA" id="ARBA00022617"/>
    </source>
</evidence>
<protein>
    <submittedName>
        <fullName evidence="9">Peroxidase</fullName>
    </submittedName>
</protein>
<dbReference type="PANTHER" id="PTHR30521:SF4">
    <property type="entry name" value="DEFERROCHELATASE"/>
    <property type="match status" value="1"/>
</dbReference>
<reference evidence="9 10" key="1">
    <citation type="journal article" date="2007" name="Appl. Environ. Microbiol.">
        <title>Genome sequence of the cellulolytic gliding bacterium Cytophaga hutchinsonii.</title>
        <authorList>
            <person name="Xie G."/>
            <person name="Bruce D.C."/>
            <person name="Challacombe J.F."/>
            <person name="Chertkov O."/>
            <person name="Detter J.C."/>
            <person name="Gilna P."/>
            <person name="Han C.S."/>
            <person name="Lucas S."/>
            <person name="Misra M."/>
            <person name="Myers G.L."/>
            <person name="Richardson P."/>
            <person name="Tapia R."/>
            <person name="Thayer N."/>
            <person name="Thompson L.S."/>
            <person name="Brettin T.S."/>
            <person name="Henrissat B."/>
            <person name="Wilson D.B."/>
            <person name="McBride M.J."/>
        </authorList>
    </citation>
    <scope>NUCLEOTIDE SEQUENCE [LARGE SCALE GENOMIC DNA]</scope>
    <source>
        <strain evidence="10">ATCC 33406 / DSM 1761 / CIP 103989 / NBRC 15051 / NCIMB 9469 / D465</strain>
    </source>
</reference>
<evidence type="ECO:0000313" key="9">
    <source>
        <dbReference type="EMBL" id="ABG59511.1"/>
    </source>
</evidence>
<keyword evidence="2 9" id="KW-0575">Peroxidase</keyword>
<dbReference type="InterPro" id="IPR049509">
    <property type="entry name" value="DyP_N"/>
</dbReference>
<dbReference type="SUPFAM" id="SSF54909">
    <property type="entry name" value="Dimeric alpha+beta barrel"/>
    <property type="match status" value="1"/>
</dbReference>
<keyword evidence="10" id="KW-1185">Reference proteome</keyword>
<dbReference type="PROSITE" id="PS51404">
    <property type="entry name" value="DYP_PEROXIDASE"/>
    <property type="match status" value="1"/>
</dbReference>
<comment type="similarity">
    <text evidence="7">Belongs to the DyP-type peroxidase family.</text>
</comment>
<dbReference type="GO" id="GO:0005829">
    <property type="term" value="C:cytosol"/>
    <property type="evidence" value="ECO:0007669"/>
    <property type="project" value="TreeGrafter"/>
</dbReference>
<dbReference type="AlphaFoldDB" id="A0A6N4SST8"/>
<proteinExistence type="inferred from homology"/>
<keyword evidence="4" id="KW-0479">Metal-binding</keyword>
<dbReference type="KEGG" id="chu:CHU_2248"/>
<dbReference type="GO" id="GO:0004601">
    <property type="term" value="F:peroxidase activity"/>
    <property type="evidence" value="ECO:0007669"/>
    <property type="project" value="UniProtKB-KW"/>
</dbReference>
<evidence type="ECO:0000256" key="4">
    <source>
        <dbReference type="ARBA" id="ARBA00022723"/>
    </source>
</evidence>
<evidence type="ECO:0000256" key="5">
    <source>
        <dbReference type="ARBA" id="ARBA00023002"/>
    </source>
</evidence>
<sequence length="488" mass="55191">MNESVELHDVQGIIIKGYDKLKAATFLLLEITDSTKTKQWLASQLPMVTHADISTKTITTAVQLAFTYSGVAALNVPAEALKTFPPEFIEGMVTEHRSRMLGDLEDSAPDKWKWGGTEKDFYSIHLLLMLYATDDSTLQHFYTEQKNTLDAAGLKIAYQLETSKLPKEKEHFGFRDGIAQPVMRGINHTSDNEANLIKPGEFLFGYQNEYEKYMFSPTVAPENDPANILPADMNNPLLKDLGRNGSMLVFRQLEQNVKAFWAMAERAAKEQNTHDDPVTPEYIASKMLGRWPNGSPLTKCPMEPDASKETFDNFGYAKHDYDGLKCPIGAHIRRANPRDNFLRDSTGDQEKDIEKSMKFMKRFRIIRRGRSYGAPLVESMEPKDIIQAAEDHKERGLYFLCFNSNIGRQYELIQQTWINNPKFAGLYEDPDPMIGYPGIMGDGATTTFTEQAVPVRKQVRGITRFVNVKGGGYFFMPGLNALKYISSL</sequence>
<dbReference type="GO" id="GO:0046872">
    <property type="term" value="F:metal ion binding"/>
    <property type="evidence" value="ECO:0007669"/>
    <property type="project" value="UniProtKB-KW"/>
</dbReference>
<name>A0A6N4SST8_CYTH3</name>
<gene>
    <name evidence="9" type="ordered locus">CHU_2248</name>
</gene>
<dbReference type="EMBL" id="CP000383">
    <property type="protein sequence ID" value="ABG59511.1"/>
    <property type="molecule type" value="Genomic_DNA"/>
</dbReference>
<dbReference type="Proteomes" id="UP000001822">
    <property type="component" value="Chromosome"/>
</dbReference>
<evidence type="ECO:0000313" key="10">
    <source>
        <dbReference type="Proteomes" id="UP000001822"/>
    </source>
</evidence>